<sequence>MNKAAIVIGATGLVGQSLVNQLAYASHISKIVTLTRRPTEHSSSKVINHVVDFDSLEKCTELFDGDILFSCLGTTRKQAGSIAAQRVVDLDYQYTAAKIASERGVDHYLLVSSSGANEHSKSPYLKMKGELEEKVKILPFKRISLFQPSLLIGQRAEFRLAEKVGHWLMATLCILPCLRRFRPITGEQVSAKMVLESQQSDPLIAIFRFDELFIET</sequence>
<proteinExistence type="predicted"/>
<dbReference type="SUPFAM" id="SSF51735">
    <property type="entry name" value="NAD(P)-binding Rossmann-fold domains"/>
    <property type="match status" value="1"/>
</dbReference>
<keyword evidence="3" id="KW-1185">Reference proteome</keyword>
<dbReference type="Gene3D" id="3.40.50.720">
    <property type="entry name" value="NAD(P)-binding Rossmann-like Domain"/>
    <property type="match status" value="1"/>
</dbReference>
<dbReference type="Pfam" id="PF13460">
    <property type="entry name" value="NAD_binding_10"/>
    <property type="match status" value="1"/>
</dbReference>
<evidence type="ECO:0000313" key="3">
    <source>
        <dbReference type="Proteomes" id="UP000604161"/>
    </source>
</evidence>
<dbReference type="PANTHER" id="PTHR14097">
    <property type="entry name" value="OXIDOREDUCTASE HTATIP2"/>
    <property type="match status" value="1"/>
</dbReference>
<name>A0ABR8NZL0_9GAMM</name>
<protein>
    <submittedName>
        <fullName evidence="2">NAD(P)H-binding protein</fullName>
    </submittedName>
</protein>
<dbReference type="InterPro" id="IPR016040">
    <property type="entry name" value="NAD(P)-bd_dom"/>
</dbReference>
<organism evidence="2 3">
    <name type="scientific">Marinomonas colpomeniae</name>
    <dbReference type="NCBI Taxonomy" id="2774408"/>
    <lineage>
        <taxon>Bacteria</taxon>
        <taxon>Pseudomonadati</taxon>
        <taxon>Pseudomonadota</taxon>
        <taxon>Gammaproteobacteria</taxon>
        <taxon>Oceanospirillales</taxon>
        <taxon>Oceanospirillaceae</taxon>
        <taxon>Marinomonas</taxon>
    </lineage>
</organism>
<evidence type="ECO:0000259" key="1">
    <source>
        <dbReference type="Pfam" id="PF13460"/>
    </source>
</evidence>
<gene>
    <name evidence="2" type="ORF">IF202_10530</name>
</gene>
<evidence type="ECO:0000313" key="2">
    <source>
        <dbReference type="EMBL" id="MBD5771485.1"/>
    </source>
</evidence>
<dbReference type="Proteomes" id="UP000604161">
    <property type="component" value="Unassembled WGS sequence"/>
</dbReference>
<comment type="caution">
    <text evidence="2">The sequence shown here is derived from an EMBL/GenBank/DDBJ whole genome shotgun (WGS) entry which is preliminary data.</text>
</comment>
<reference evidence="2 3" key="1">
    <citation type="submission" date="2020-09" db="EMBL/GenBank/DDBJ databases">
        <title>Marinomonas sp. nov., isolated from the cysticercosis algae of Qingdao, China.</title>
        <authorList>
            <person name="Sun X."/>
        </authorList>
    </citation>
    <scope>NUCLEOTIDE SEQUENCE [LARGE SCALE GENOMIC DNA]</scope>
    <source>
        <strain evidence="2 3">SM2066</strain>
    </source>
</reference>
<dbReference type="PANTHER" id="PTHR14097:SF7">
    <property type="entry name" value="OXIDOREDUCTASE HTATIP2"/>
    <property type="match status" value="1"/>
</dbReference>
<dbReference type="EMBL" id="JACYFC010000003">
    <property type="protein sequence ID" value="MBD5771485.1"/>
    <property type="molecule type" value="Genomic_DNA"/>
</dbReference>
<dbReference type="RefSeq" id="WP_191594862.1">
    <property type="nucleotide sequence ID" value="NZ_JACYFC010000003.1"/>
</dbReference>
<dbReference type="InterPro" id="IPR036291">
    <property type="entry name" value="NAD(P)-bd_dom_sf"/>
</dbReference>
<accession>A0ABR8NZL0</accession>
<feature type="domain" description="NAD(P)-binding" evidence="1">
    <location>
        <begin position="9"/>
        <end position="123"/>
    </location>
</feature>